<organism evidence="3 4">
    <name type="scientific">Limnothrix redekei LRLZ20PSL1</name>
    <dbReference type="NCBI Taxonomy" id="3112953"/>
    <lineage>
        <taxon>Bacteria</taxon>
        <taxon>Bacillati</taxon>
        <taxon>Cyanobacteriota</taxon>
        <taxon>Cyanophyceae</taxon>
        <taxon>Pseudanabaenales</taxon>
        <taxon>Pseudanabaenaceae</taxon>
        <taxon>Limnothrix</taxon>
    </lineage>
</organism>
<accession>A0ABW7CE20</accession>
<dbReference type="PANTHER" id="PTHR35149:SF2">
    <property type="entry name" value="DUF262 DOMAIN-CONTAINING PROTEIN"/>
    <property type="match status" value="1"/>
</dbReference>
<gene>
    <name evidence="3" type="ORF">VPK24_17180</name>
</gene>
<dbReference type="PANTHER" id="PTHR35149">
    <property type="entry name" value="SLL5132 PROTEIN"/>
    <property type="match status" value="1"/>
</dbReference>
<comment type="caution">
    <text evidence="3">The sequence shown here is derived from an EMBL/GenBank/DDBJ whole genome shotgun (WGS) entry which is preliminary data.</text>
</comment>
<name>A0ABW7CE20_9CYAN</name>
<dbReference type="EMBL" id="JAZAQF010000090">
    <property type="protein sequence ID" value="MFG3819382.1"/>
    <property type="molecule type" value="Genomic_DNA"/>
</dbReference>
<evidence type="ECO:0000259" key="1">
    <source>
        <dbReference type="Pfam" id="PF03235"/>
    </source>
</evidence>
<dbReference type="Proteomes" id="UP001604335">
    <property type="component" value="Unassembled WGS sequence"/>
</dbReference>
<keyword evidence="4" id="KW-1185">Reference proteome</keyword>
<dbReference type="InterPro" id="IPR011089">
    <property type="entry name" value="GmrSD_C"/>
</dbReference>
<dbReference type="Pfam" id="PF03235">
    <property type="entry name" value="GmrSD_N"/>
    <property type="match status" value="1"/>
</dbReference>
<sequence length="667" mass="77383">MPFVIGKGCIFETYTKFNKNVKTEHFLGSIVVIPDGTVSGNISCLKLVDGQQRLTTISLLLCVLRDLAKAKNQDKLARKINKFLINEDEEGDALLKLVPTEKYGDQLAYKSLLNSQAMDQSLESLIPNAYEHLYEYIGEKIDSHDQDFCDGENFDLGTIFTVITSAFHVIFIELSRDESPYKIFESLNAKGVDLTQADLVRNYIAMRLPNNSQKEVFENLWQPIENQLQEKRAVGQSRIGELTAFLRHYLAMWSGTLCREESIYEHFRERCEQLNDDSFVEELERLKKFSSYYNNLLRPDQDKSDKDIFQSLQRLSRLEFSTAYPFLLNAYDAMSQSQISTDQFLVILQILENYLVRRFIVGEPSNYQTTMFPILWRDIERRVHEGNSLENSLKNSLVERKYPDDNKVVESIRTRSIYKSSYRERICLVLESINRYLSSGTDGFTVLEDKPSIEHILPQNPSREWKEELGLEFDETHSQYLHTLGNLTLVTGRWNIEQSNLPFEFKKLPLADHALKLNSNYFSRSIEKWDAAAINERAHFLSQAFLRIWPSLGTPTTTIKEFHGKPKSIVIRGEIINIPRKTWRQALIQVSEWIITKHPEVFEKVKNSSSFIVNNLDNNTDPKSWSKLSNGSWIYNKNSARRCLEICRRFLETAGLRDSDWAIEESD</sequence>
<evidence type="ECO:0000259" key="2">
    <source>
        <dbReference type="Pfam" id="PF07510"/>
    </source>
</evidence>
<dbReference type="Pfam" id="PF07510">
    <property type="entry name" value="GmrSD_C"/>
    <property type="match status" value="1"/>
</dbReference>
<proteinExistence type="predicted"/>
<dbReference type="InterPro" id="IPR004919">
    <property type="entry name" value="GmrSD_N"/>
</dbReference>
<feature type="domain" description="GmrSD restriction endonucleases N-terminal" evidence="1">
    <location>
        <begin position="17"/>
        <end position="204"/>
    </location>
</feature>
<feature type="domain" description="GmrSD restriction endonucleases C-terminal" evidence="2">
    <location>
        <begin position="403"/>
        <end position="542"/>
    </location>
</feature>
<evidence type="ECO:0000313" key="4">
    <source>
        <dbReference type="Proteomes" id="UP001604335"/>
    </source>
</evidence>
<protein>
    <submittedName>
        <fullName evidence="3">DUF262 domain-containing protein</fullName>
    </submittedName>
</protein>
<dbReference type="RefSeq" id="WP_393015256.1">
    <property type="nucleotide sequence ID" value="NZ_JAZAQF010000090.1"/>
</dbReference>
<evidence type="ECO:0000313" key="3">
    <source>
        <dbReference type="EMBL" id="MFG3819382.1"/>
    </source>
</evidence>
<reference evidence="4" key="1">
    <citation type="journal article" date="2024" name="Algal Res.">
        <title>Biochemical, toxicological and genomic investigation of a high-biomass producing Limnothrix strain isolated from Italian shallow drinking water reservoir.</title>
        <authorList>
            <person name="Simonazzi M."/>
            <person name="Shishido T.K."/>
            <person name="Delbaje E."/>
            <person name="Wahlsten M."/>
            <person name="Fewer D.P."/>
            <person name="Sivonen K."/>
            <person name="Pezzolesi L."/>
            <person name="Pistocchi R."/>
        </authorList>
    </citation>
    <scope>NUCLEOTIDE SEQUENCE [LARGE SCALE GENOMIC DNA]</scope>
    <source>
        <strain evidence="4">LRLZ20PSL1</strain>
    </source>
</reference>